<dbReference type="SUPFAM" id="SSF51735">
    <property type="entry name" value="NAD(P)-binding Rossmann-fold domains"/>
    <property type="match status" value="1"/>
</dbReference>
<dbReference type="FunFam" id="3.40.50.720:FF:000085">
    <property type="entry name" value="Dihydroflavonol reductase"/>
    <property type="match status" value="1"/>
</dbReference>
<dbReference type="InterPro" id="IPR057326">
    <property type="entry name" value="KR_dom"/>
</dbReference>
<sequence>MSRHISPHSPVLVTGASGYIAGWIVKYLLDEGRTVHATVRDPNRTSSVAHLLALAEGAPGTLKLFKADLLAEGSFDEAMQGCELVMHTASPFVLDGFTDANEALVRPAVEGTRNVLEAASRIDSVQRVVLTSSVAAVFGDNADAAAAPGGTLTEAQWNTSSSVDHNPYQYSKVAAEREAWKLCEAQSRWDLVVINPGMVYGPSLTPGSHSASIDTLVSMGDGRLRTGVPDLSYGVVDVRDVARAHLLAGFKADAEGRHLLVAETLTMLQIGGILRAHYGKGYPFPRSQVPKALVWAVGPLMGPVTRPFISRNVGHPVRFDNRRSLALGVQYHPAEQTFVEHFRQIIDDGLLKRRRKHA</sequence>
<evidence type="ECO:0000256" key="2">
    <source>
        <dbReference type="ARBA" id="ARBA00023002"/>
    </source>
</evidence>
<evidence type="ECO:0000256" key="1">
    <source>
        <dbReference type="ARBA" id="ARBA00006484"/>
    </source>
</evidence>
<dbReference type="OrthoDB" id="9778052at2"/>
<dbReference type="EMBL" id="PTQZ01000274">
    <property type="protein sequence ID" value="PQA32062.1"/>
    <property type="molecule type" value="Genomic_DNA"/>
</dbReference>
<organism evidence="4 5">
    <name type="scientific">Amnimonas aquatica</name>
    <dbReference type="NCBI Taxonomy" id="2094561"/>
    <lineage>
        <taxon>Bacteria</taxon>
        <taxon>Pseudomonadati</taxon>
        <taxon>Pseudomonadota</taxon>
        <taxon>Gammaproteobacteria</taxon>
        <taxon>Moraxellales</taxon>
        <taxon>Moraxellaceae</taxon>
        <taxon>Amnimonas</taxon>
    </lineage>
</organism>
<name>A0A2P6AQQ1_9GAMM</name>
<dbReference type="GO" id="GO:0016616">
    <property type="term" value="F:oxidoreductase activity, acting on the CH-OH group of donors, NAD or NADP as acceptor"/>
    <property type="evidence" value="ECO:0007669"/>
    <property type="project" value="TreeGrafter"/>
</dbReference>
<dbReference type="AlphaFoldDB" id="A0A2P6AQQ1"/>
<dbReference type="InterPro" id="IPR001509">
    <property type="entry name" value="Epimerase_deHydtase"/>
</dbReference>
<dbReference type="InterPro" id="IPR036291">
    <property type="entry name" value="NAD(P)-bd_dom_sf"/>
</dbReference>
<dbReference type="PANTHER" id="PTHR10366:SF812">
    <property type="entry name" value="VPS9 DOMAIN-CONTAINING PROTEIN"/>
    <property type="match status" value="1"/>
</dbReference>
<comment type="similarity">
    <text evidence="1">Belongs to the short-chain dehydrogenases/reductases (SDR) family.</text>
</comment>
<dbReference type="Proteomes" id="UP000243900">
    <property type="component" value="Unassembled WGS sequence"/>
</dbReference>
<evidence type="ECO:0000313" key="4">
    <source>
        <dbReference type="EMBL" id="PQA32062.1"/>
    </source>
</evidence>
<dbReference type="SMART" id="SM00822">
    <property type="entry name" value="PKS_KR"/>
    <property type="match status" value="1"/>
</dbReference>
<dbReference type="CDD" id="cd05227">
    <property type="entry name" value="AR_SDR_e"/>
    <property type="match status" value="1"/>
</dbReference>
<dbReference type="InterPro" id="IPR050425">
    <property type="entry name" value="NAD(P)_dehydrat-like"/>
</dbReference>
<comment type="caution">
    <text evidence="4">The sequence shown here is derived from an EMBL/GenBank/DDBJ whole genome shotgun (WGS) entry which is preliminary data.</text>
</comment>
<keyword evidence="5" id="KW-1185">Reference proteome</keyword>
<reference evidence="5" key="1">
    <citation type="submission" date="2018-02" db="EMBL/GenBank/DDBJ databases">
        <title>Genome sequencing of Solimonas sp. HR-BB.</title>
        <authorList>
            <person name="Lee Y."/>
            <person name="Jeon C.O."/>
        </authorList>
    </citation>
    <scope>NUCLEOTIDE SEQUENCE [LARGE SCALE GENOMIC DNA]</scope>
    <source>
        <strain evidence="5">HR-E</strain>
    </source>
</reference>
<dbReference type="PANTHER" id="PTHR10366">
    <property type="entry name" value="NAD DEPENDENT EPIMERASE/DEHYDRATASE"/>
    <property type="match status" value="1"/>
</dbReference>
<keyword evidence="2" id="KW-0560">Oxidoreductase</keyword>
<proteinExistence type="inferred from homology"/>
<gene>
    <name evidence="4" type="ORF">C5O18_08980</name>
</gene>
<dbReference type="RefSeq" id="WP_105193263.1">
    <property type="nucleotide sequence ID" value="NZ_PTQZ01000274.1"/>
</dbReference>
<dbReference type="Pfam" id="PF01370">
    <property type="entry name" value="Epimerase"/>
    <property type="match status" value="1"/>
</dbReference>
<feature type="domain" description="Ketoreductase" evidence="3">
    <location>
        <begin position="9"/>
        <end position="202"/>
    </location>
</feature>
<evidence type="ECO:0000259" key="3">
    <source>
        <dbReference type="SMART" id="SM00822"/>
    </source>
</evidence>
<accession>A0A2P6AQQ1</accession>
<dbReference type="Gene3D" id="3.40.50.720">
    <property type="entry name" value="NAD(P)-binding Rossmann-like Domain"/>
    <property type="match status" value="1"/>
</dbReference>
<protein>
    <submittedName>
        <fullName evidence="4">Diaminohydroxyphosphoribosylaminopyrimidine deaminase</fullName>
    </submittedName>
</protein>
<evidence type="ECO:0000313" key="5">
    <source>
        <dbReference type="Proteomes" id="UP000243900"/>
    </source>
</evidence>